<evidence type="ECO:0000259" key="4">
    <source>
        <dbReference type="Pfam" id="PF08669"/>
    </source>
</evidence>
<dbReference type="PANTHER" id="PTHR43757:SF15">
    <property type="entry name" value="PYRUVATE DEHYDROGENASE PHOSPHATASE REGULATORY SUBUNIT, MITOCHONDRIAL-LIKE"/>
    <property type="match status" value="1"/>
</dbReference>
<feature type="domain" description="GCVT N-terminal" evidence="3">
    <location>
        <begin position="420"/>
        <end position="698"/>
    </location>
</feature>
<reference evidence="6 7" key="1">
    <citation type="journal article" date="2019" name="Nat. Microbiol.">
        <title>Mediterranean grassland soil C-N compound turnover is dependent on rainfall and depth, and is mediated by genomically divergent microorganisms.</title>
        <authorList>
            <person name="Diamond S."/>
            <person name="Andeer P.F."/>
            <person name="Li Z."/>
            <person name="Crits-Christoph A."/>
            <person name="Burstein D."/>
            <person name="Anantharaman K."/>
            <person name="Lane K.R."/>
            <person name="Thomas B.C."/>
            <person name="Pan C."/>
            <person name="Northen T.R."/>
            <person name="Banfield J.F."/>
        </authorList>
    </citation>
    <scope>NUCLEOTIDE SEQUENCE [LARGE SCALE GENOMIC DNA]</scope>
    <source>
        <strain evidence="6">NP_1</strain>
    </source>
</reference>
<dbReference type="PANTHER" id="PTHR43757">
    <property type="entry name" value="AMINOMETHYLTRANSFERASE"/>
    <property type="match status" value="1"/>
</dbReference>
<gene>
    <name evidence="6" type="ORF">E6G98_04440</name>
</gene>
<dbReference type="Gene3D" id="3.30.9.10">
    <property type="entry name" value="D-Amino Acid Oxidase, subunit A, domain 2"/>
    <property type="match status" value="1"/>
</dbReference>
<dbReference type="Gene3D" id="3.50.50.60">
    <property type="entry name" value="FAD/NAD(P)-binding domain"/>
    <property type="match status" value="1"/>
</dbReference>
<evidence type="ECO:0000259" key="5">
    <source>
        <dbReference type="Pfam" id="PF16350"/>
    </source>
</evidence>
<dbReference type="SUPFAM" id="SSF54373">
    <property type="entry name" value="FAD-linked reductases, C-terminal domain"/>
    <property type="match status" value="1"/>
</dbReference>
<feature type="domain" description="Aminomethyltransferase C-terminal" evidence="4">
    <location>
        <begin position="718"/>
        <end position="797"/>
    </location>
</feature>
<dbReference type="InterPro" id="IPR028896">
    <property type="entry name" value="GcvT/YgfZ/DmdA"/>
</dbReference>
<evidence type="ECO:0000313" key="6">
    <source>
        <dbReference type="EMBL" id="TMJ11746.1"/>
    </source>
</evidence>
<accession>A0A537LUR6</accession>
<evidence type="ECO:0000256" key="1">
    <source>
        <dbReference type="ARBA" id="ARBA00008609"/>
    </source>
</evidence>
<dbReference type="Pfam" id="PF01266">
    <property type="entry name" value="DAO"/>
    <property type="match status" value="1"/>
</dbReference>
<dbReference type="InterPro" id="IPR032503">
    <property type="entry name" value="FAO_M"/>
</dbReference>
<evidence type="ECO:0000259" key="2">
    <source>
        <dbReference type="Pfam" id="PF01266"/>
    </source>
</evidence>
<dbReference type="SUPFAM" id="SSF101790">
    <property type="entry name" value="Aminomethyltransferase beta-barrel domain"/>
    <property type="match status" value="1"/>
</dbReference>
<comment type="similarity">
    <text evidence="1">Belongs to the GcvT family.</text>
</comment>
<dbReference type="Gene3D" id="3.30.1360.120">
    <property type="entry name" value="Probable tRNA modification gtpase trme, domain 1"/>
    <property type="match status" value="1"/>
</dbReference>
<evidence type="ECO:0000313" key="7">
    <source>
        <dbReference type="Proteomes" id="UP000315217"/>
    </source>
</evidence>
<dbReference type="Gene3D" id="2.40.30.110">
    <property type="entry name" value="Aminomethyltransferase beta-barrel domains"/>
    <property type="match status" value="1"/>
</dbReference>
<dbReference type="Proteomes" id="UP000315217">
    <property type="component" value="Unassembled WGS sequence"/>
</dbReference>
<dbReference type="SUPFAM" id="SSF103025">
    <property type="entry name" value="Folate-binding domain"/>
    <property type="match status" value="1"/>
</dbReference>
<dbReference type="InterPro" id="IPR006222">
    <property type="entry name" value="GCVT_N"/>
</dbReference>
<feature type="domain" description="FAD dependent oxidoreductase central" evidence="5">
    <location>
        <begin position="362"/>
        <end position="417"/>
    </location>
</feature>
<dbReference type="InterPro" id="IPR027266">
    <property type="entry name" value="TrmE/GcvT-like"/>
</dbReference>
<dbReference type="AlphaFoldDB" id="A0A537LUR6"/>
<name>A0A537LUR6_9BACT</name>
<dbReference type="PROSITE" id="PS51257">
    <property type="entry name" value="PROKAR_LIPOPROTEIN"/>
    <property type="match status" value="1"/>
</dbReference>
<dbReference type="Pfam" id="PF16350">
    <property type="entry name" value="FAO_M"/>
    <property type="match status" value="1"/>
</dbReference>
<protein>
    <submittedName>
        <fullName evidence="6">FAD-dependent oxidoreductase</fullName>
    </submittedName>
</protein>
<dbReference type="Gene3D" id="3.30.70.1400">
    <property type="entry name" value="Aminomethyltransferase beta-barrel domains"/>
    <property type="match status" value="1"/>
</dbReference>
<comment type="caution">
    <text evidence="6">The sequence shown here is derived from an EMBL/GenBank/DDBJ whole genome shotgun (WGS) entry which is preliminary data.</text>
</comment>
<organism evidence="6 7">
    <name type="scientific">Candidatus Segetimicrobium genomatis</name>
    <dbReference type="NCBI Taxonomy" id="2569760"/>
    <lineage>
        <taxon>Bacteria</taxon>
        <taxon>Bacillati</taxon>
        <taxon>Candidatus Sysuimicrobiota</taxon>
        <taxon>Candidatus Sysuimicrobiia</taxon>
        <taxon>Candidatus Sysuimicrobiales</taxon>
        <taxon>Candidatus Segetimicrobiaceae</taxon>
        <taxon>Candidatus Segetimicrobium</taxon>
    </lineage>
</organism>
<dbReference type="InterPro" id="IPR006076">
    <property type="entry name" value="FAD-dep_OxRdtase"/>
</dbReference>
<dbReference type="InterPro" id="IPR013977">
    <property type="entry name" value="GcvT_C"/>
</dbReference>
<sequence length="805" mass="87878">MREDAQAVIIGGGVAGCSIAYHLTLMGWRDIVVVERGELTGGSTHRAAGLIGQLRGTHNLTRMIMYSVELYSRLRQETGLDPDWRQVGSLRLASSPLRMEEIRRLVAQAKAFGLEVELLTPREAKALCPIIVDRDLVGGAYIPSDGRIDPSGLAYALANGARSRGCEFQTQTDVTGIDVRDGRVHAVATTHGTIRTPVVVSAAGVWSWHVGRTIGVAIPIVPIEHQYMMTVPFGVPRDLPTFRDQDLRIYGREEVGGLLVGGYEGNPIRCGPEPIPAGLTPAAMVPNWDHFEPLARSAAIRIPALNDVGIRKLMIGPEVFTPDGDFLLGESAEVRGFYIAGGTPGIAAAGGVGKAMAEWIIEGRPSLDLWRADIRRFGSQFADRVYATTRAVEVYARNYTVHLPLEEFESARPLRTSPPYPRLVTLGAVFGEKAGWERPNWCKVNEVADSPGPTPTGWVRHNWSPAIPAEHAATRTNAGIFDFCSFSKFEVQGRGALGALQWLTDNDLDKPVGAVTYTQMLNPRGGVECDLTITRLAPDLFFIVTGSAFGVHDFTWIRRHLPTDGSVAARDVTTDLACIGLWGPRAREILAEVSADDVSNGAFPYMTYREIGIAGIRVRALRVTYVGELGWELYMPIASGLAVWDALWEAGTPRGLRAVGYRAVDSLRLEKGYRYWSADVTPDYTPYEAGQGFCVKADRKDFQGKEALLQQREAGITRKLCCLVLNDPAAYPLGNEPVLADGRIVSRVTSGGIGYTVHESLAYAYLPSALTATGTEMLIELDGQRIPARVEREPRFDPTNSRIKA</sequence>
<feature type="domain" description="FAD dependent oxidoreductase" evidence="2">
    <location>
        <begin position="7"/>
        <end position="359"/>
    </location>
</feature>
<dbReference type="Pfam" id="PF01571">
    <property type="entry name" value="GCV_T"/>
    <property type="match status" value="1"/>
</dbReference>
<dbReference type="EMBL" id="VBAI01000049">
    <property type="protein sequence ID" value="TMJ11746.1"/>
    <property type="molecule type" value="Genomic_DNA"/>
</dbReference>
<dbReference type="InterPro" id="IPR036188">
    <property type="entry name" value="FAD/NAD-bd_sf"/>
</dbReference>
<proteinExistence type="inferred from homology"/>
<dbReference type="Pfam" id="PF08669">
    <property type="entry name" value="GCV_T_C"/>
    <property type="match status" value="1"/>
</dbReference>
<dbReference type="SUPFAM" id="SSF51905">
    <property type="entry name" value="FAD/NAD(P)-binding domain"/>
    <property type="match status" value="1"/>
</dbReference>
<dbReference type="InterPro" id="IPR029043">
    <property type="entry name" value="GcvT/YgfZ_C"/>
</dbReference>
<evidence type="ECO:0000259" key="3">
    <source>
        <dbReference type="Pfam" id="PF01571"/>
    </source>
</evidence>